<evidence type="ECO:0000313" key="3">
    <source>
        <dbReference type="EMBL" id="RDY28879.1"/>
    </source>
</evidence>
<dbReference type="AlphaFoldDB" id="A0A255SLZ4"/>
<dbReference type="EMBL" id="QICS01000010">
    <property type="protein sequence ID" value="PXV87290.1"/>
    <property type="molecule type" value="Genomic_DNA"/>
</dbReference>
<dbReference type="RefSeq" id="WP_094380275.1">
    <property type="nucleotide sequence ID" value="NZ_NOKA02000074.1"/>
</dbReference>
<evidence type="ECO:0000313" key="5">
    <source>
        <dbReference type="Proteomes" id="UP000247523"/>
    </source>
</evidence>
<dbReference type="EMBL" id="NOKA02000074">
    <property type="protein sequence ID" value="RDY28879.1"/>
    <property type="molecule type" value="Genomic_DNA"/>
</dbReference>
<evidence type="ECO:0000313" key="2">
    <source>
        <dbReference type="EMBL" id="PXV87290.1"/>
    </source>
</evidence>
<evidence type="ECO:0000256" key="1">
    <source>
        <dbReference type="SAM" id="Phobius"/>
    </source>
</evidence>
<feature type="transmembrane region" description="Helical" evidence="1">
    <location>
        <begin position="12"/>
        <end position="33"/>
    </location>
</feature>
<dbReference type="Proteomes" id="UP000216411">
    <property type="component" value="Unassembled WGS sequence"/>
</dbReference>
<evidence type="ECO:0000313" key="4">
    <source>
        <dbReference type="Proteomes" id="UP000216411"/>
    </source>
</evidence>
<keyword evidence="1" id="KW-1133">Transmembrane helix</keyword>
<protein>
    <submittedName>
        <fullName evidence="3">Uncharacterized protein</fullName>
    </submittedName>
</protein>
<keyword evidence="1" id="KW-0812">Transmembrane</keyword>
<accession>A0A255SLZ4</accession>
<sequence length="221" mass="25213">MKINKIKNKKEFLIGMTVGALSLVLLEAILFGGKTAYEAYQDNADSQIVYDEGEDDEEIEASEGVFADNGNPIIKDTYDKYSIEVIPPSGYVIGEDYESAYGIEYYNADQSIRLEYTIENSTADEMQSYYEFEKEIFKTSDDVQYTDVSSTEVTTMEVNGYTVNYLSLSYTYNETEKYTEYCAYVMLDDATEYMCCIYGMTDDVNEDIIKECFNAQLSVTK</sequence>
<gene>
    <name evidence="2" type="ORF">C8E03_11051</name>
    <name evidence="3" type="ORF">CG710_018975</name>
</gene>
<proteinExistence type="predicted"/>
<reference evidence="2 5" key="2">
    <citation type="submission" date="2018-05" db="EMBL/GenBank/DDBJ databases">
        <title>Genomic Encyclopedia of Type Strains, Phase IV (KMG-IV): sequencing the most valuable type-strain genomes for metagenomic binning, comparative biology and taxonomic classification.</title>
        <authorList>
            <person name="Goeker M."/>
        </authorList>
    </citation>
    <scope>NUCLEOTIDE SEQUENCE [LARGE SCALE GENOMIC DNA]</scope>
    <source>
        <strain evidence="2 5">DSM 28816</strain>
    </source>
</reference>
<reference evidence="3" key="3">
    <citation type="submission" date="2018-07" db="EMBL/GenBank/DDBJ databases">
        <authorList>
            <person name="Quirk P.G."/>
            <person name="Krulwich T.A."/>
        </authorList>
    </citation>
    <scope>NUCLEOTIDE SEQUENCE</scope>
    <source>
        <strain evidence="3">CCRI-19302</strain>
    </source>
</reference>
<name>A0A255SLZ4_9FIRM</name>
<comment type="caution">
    <text evidence="3">The sequence shown here is derived from an EMBL/GenBank/DDBJ whole genome shotgun (WGS) entry which is preliminary data.</text>
</comment>
<keyword evidence="4" id="KW-1185">Reference proteome</keyword>
<organism evidence="3 4">
    <name type="scientific">Lachnotalea glycerini</name>
    <dbReference type="NCBI Taxonomy" id="1763509"/>
    <lineage>
        <taxon>Bacteria</taxon>
        <taxon>Bacillati</taxon>
        <taxon>Bacillota</taxon>
        <taxon>Clostridia</taxon>
        <taxon>Lachnospirales</taxon>
        <taxon>Lachnospiraceae</taxon>
        <taxon>Lachnotalea</taxon>
    </lineage>
</organism>
<dbReference type="Proteomes" id="UP000247523">
    <property type="component" value="Unassembled WGS sequence"/>
</dbReference>
<dbReference type="OrthoDB" id="9850165at2"/>
<keyword evidence="1" id="KW-0472">Membrane</keyword>
<reference evidence="3 4" key="1">
    <citation type="journal article" date="2017" name="Genome Announc.">
        <title>Draft Genome Sequence of a Sporulating and Motile Strain of Lachnotalea glycerini Isolated from Water in Quebec City, Canada.</title>
        <authorList>
            <person name="Maheux A.F."/>
            <person name="Boudreau D.K."/>
            <person name="Berube E."/>
            <person name="Boissinot M."/>
            <person name="Raymond F."/>
            <person name="Brodeur S."/>
            <person name="Corbeil J."/>
            <person name="Isabel S."/>
            <person name="Omar R.F."/>
            <person name="Bergeron M.G."/>
        </authorList>
    </citation>
    <scope>NUCLEOTIDE SEQUENCE [LARGE SCALE GENOMIC DNA]</scope>
    <source>
        <strain evidence="3 4">CCRI-19302</strain>
    </source>
</reference>